<dbReference type="EMBL" id="LAZR01012816">
    <property type="protein sequence ID" value="KKM24963.1"/>
    <property type="molecule type" value="Genomic_DNA"/>
</dbReference>
<sequence length="103" mass="10746">APAAASSIELDYRDGPAFEPTIDQNTVFTFTNPPIAGTLGSFTVIVHQDGTGGWTVTWPATVDWPGGVIPVPSTGANDVNIFSFFTADAGARYYGFVGGLDFG</sequence>
<comment type="caution">
    <text evidence="1">The sequence shown here is derived from an EMBL/GenBank/DDBJ whole genome shotgun (WGS) entry which is preliminary data.</text>
</comment>
<evidence type="ECO:0000313" key="1">
    <source>
        <dbReference type="EMBL" id="KKM24963.1"/>
    </source>
</evidence>
<feature type="non-terminal residue" evidence="1">
    <location>
        <position position="1"/>
    </location>
</feature>
<dbReference type="AlphaFoldDB" id="A0A0F9KS59"/>
<name>A0A0F9KS59_9ZZZZ</name>
<proteinExistence type="predicted"/>
<organism evidence="1">
    <name type="scientific">marine sediment metagenome</name>
    <dbReference type="NCBI Taxonomy" id="412755"/>
    <lineage>
        <taxon>unclassified sequences</taxon>
        <taxon>metagenomes</taxon>
        <taxon>ecological metagenomes</taxon>
    </lineage>
</organism>
<accession>A0A0F9KS59</accession>
<reference evidence="1" key="1">
    <citation type="journal article" date="2015" name="Nature">
        <title>Complex archaea that bridge the gap between prokaryotes and eukaryotes.</title>
        <authorList>
            <person name="Spang A."/>
            <person name="Saw J.H."/>
            <person name="Jorgensen S.L."/>
            <person name="Zaremba-Niedzwiedzka K."/>
            <person name="Martijn J."/>
            <person name="Lind A.E."/>
            <person name="van Eijk R."/>
            <person name="Schleper C."/>
            <person name="Guy L."/>
            <person name="Ettema T.J."/>
        </authorList>
    </citation>
    <scope>NUCLEOTIDE SEQUENCE</scope>
</reference>
<protein>
    <submittedName>
        <fullName evidence="1">Uncharacterized protein</fullName>
    </submittedName>
</protein>
<gene>
    <name evidence="1" type="ORF">LCGC14_1599850</name>
</gene>